<feature type="compositionally biased region" description="Basic and acidic residues" evidence="1">
    <location>
        <begin position="12"/>
        <end position="22"/>
    </location>
</feature>
<keyword evidence="3" id="KW-1185">Reference proteome</keyword>
<reference evidence="2" key="2">
    <citation type="submission" date="2020-06" db="EMBL/GenBank/DDBJ databases">
        <authorList>
            <person name="Sheffer M."/>
        </authorList>
    </citation>
    <scope>NUCLEOTIDE SEQUENCE</scope>
</reference>
<dbReference type="Proteomes" id="UP000807504">
    <property type="component" value="Unassembled WGS sequence"/>
</dbReference>
<gene>
    <name evidence="2" type="ORF">HNY73_002991</name>
</gene>
<comment type="caution">
    <text evidence="2">The sequence shown here is derived from an EMBL/GenBank/DDBJ whole genome shotgun (WGS) entry which is preliminary data.</text>
</comment>
<evidence type="ECO:0000313" key="3">
    <source>
        <dbReference type="Proteomes" id="UP000807504"/>
    </source>
</evidence>
<protein>
    <submittedName>
        <fullName evidence="2">Uncharacterized protein</fullName>
    </submittedName>
</protein>
<proteinExistence type="predicted"/>
<feature type="region of interest" description="Disordered" evidence="1">
    <location>
        <begin position="1"/>
        <end position="22"/>
    </location>
</feature>
<evidence type="ECO:0000313" key="2">
    <source>
        <dbReference type="EMBL" id="KAF8795103.1"/>
    </source>
</evidence>
<feature type="compositionally biased region" description="Acidic residues" evidence="1">
    <location>
        <begin position="1"/>
        <end position="11"/>
    </location>
</feature>
<accession>A0A8T0G1N8</accession>
<organism evidence="2 3">
    <name type="scientific">Argiope bruennichi</name>
    <name type="common">Wasp spider</name>
    <name type="synonym">Aranea bruennichi</name>
    <dbReference type="NCBI Taxonomy" id="94029"/>
    <lineage>
        <taxon>Eukaryota</taxon>
        <taxon>Metazoa</taxon>
        <taxon>Ecdysozoa</taxon>
        <taxon>Arthropoda</taxon>
        <taxon>Chelicerata</taxon>
        <taxon>Arachnida</taxon>
        <taxon>Araneae</taxon>
        <taxon>Araneomorphae</taxon>
        <taxon>Entelegynae</taxon>
        <taxon>Araneoidea</taxon>
        <taxon>Araneidae</taxon>
        <taxon>Argiope</taxon>
    </lineage>
</organism>
<dbReference type="AlphaFoldDB" id="A0A8T0G1N8"/>
<evidence type="ECO:0000256" key="1">
    <source>
        <dbReference type="SAM" id="MobiDB-lite"/>
    </source>
</evidence>
<sequence length="77" mass="8772">MSSGEEDEEMDTPLRKISDMQKDDSIWEMVRDKLVKNGKSAKSSSEDKCKVTRIFEAEFGALEGEGIEDVQQRVKNM</sequence>
<dbReference type="EMBL" id="JABXBU010000002">
    <property type="protein sequence ID" value="KAF8795103.1"/>
    <property type="molecule type" value="Genomic_DNA"/>
</dbReference>
<reference evidence="2" key="1">
    <citation type="journal article" date="2020" name="bioRxiv">
        <title>Chromosome-level reference genome of the European wasp spider Argiope bruennichi: a resource for studies on range expansion and evolutionary adaptation.</title>
        <authorList>
            <person name="Sheffer M.M."/>
            <person name="Hoppe A."/>
            <person name="Krehenwinkel H."/>
            <person name="Uhl G."/>
            <person name="Kuss A.W."/>
            <person name="Jensen L."/>
            <person name="Jensen C."/>
            <person name="Gillespie R.G."/>
            <person name="Hoff K.J."/>
            <person name="Prost S."/>
        </authorList>
    </citation>
    <scope>NUCLEOTIDE SEQUENCE</scope>
</reference>
<name>A0A8T0G1N8_ARGBR</name>